<evidence type="ECO:0000256" key="5">
    <source>
        <dbReference type="SAM" id="Phobius"/>
    </source>
</evidence>
<reference evidence="7" key="1">
    <citation type="submission" date="2022-09" db="EMBL/GenBank/DDBJ databases">
        <title>Intensive care unit water sources are persistently colonized with multi-drug resistant bacteria and are the site of extensive horizontal gene transfer of antibiotic resistance genes.</title>
        <authorList>
            <person name="Diorio-Toth L."/>
        </authorList>
    </citation>
    <scope>NUCLEOTIDE SEQUENCE</scope>
    <source>
        <strain evidence="7">GD03936</strain>
    </source>
</reference>
<dbReference type="GO" id="GO:0022857">
    <property type="term" value="F:transmembrane transporter activity"/>
    <property type="evidence" value="ECO:0007669"/>
    <property type="project" value="InterPro"/>
</dbReference>
<feature type="transmembrane region" description="Helical" evidence="5">
    <location>
        <begin position="327"/>
        <end position="346"/>
    </location>
</feature>
<feature type="transmembrane region" description="Helical" evidence="5">
    <location>
        <begin position="204"/>
        <end position="229"/>
    </location>
</feature>
<feature type="transmembrane region" description="Helical" evidence="5">
    <location>
        <begin position="76"/>
        <end position="94"/>
    </location>
</feature>
<evidence type="ECO:0000256" key="2">
    <source>
        <dbReference type="ARBA" id="ARBA00022692"/>
    </source>
</evidence>
<keyword evidence="4 5" id="KW-0472">Membrane</keyword>
<gene>
    <name evidence="7" type="ORF">N5C39_12010</name>
</gene>
<dbReference type="SUPFAM" id="SSF103473">
    <property type="entry name" value="MFS general substrate transporter"/>
    <property type="match status" value="1"/>
</dbReference>
<comment type="caution">
    <text evidence="7">The sequence shown here is derived from an EMBL/GenBank/DDBJ whole genome shotgun (WGS) entry which is preliminary data.</text>
</comment>
<dbReference type="Proteomes" id="UP001158416">
    <property type="component" value="Unassembled WGS sequence"/>
</dbReference>
<keyword evidence="3 5" id="KW-1133">Transmembrane helix</keyword>
<dbReference type="AlphaFoldDB" id="A0AA42PQT3"/>
<keyword evidence="1" id="KW-1003">Cell membrane</keyword>
<dbReference type="PANTHER" id="PTHR23523">
    <property type="match status" value="1"/>
</dbReference>
<evidence type="ECO:0000256" key="4">
    <source>
        <dbReference type="ARBA" id="ARBA00023136"/>
    </source>
</evidence>
<feature type="transmembrane region" description="Helical" evidence="5">
    <location>
        <begin position="50"/>
        <end position="69"/>
    </location>
</feature>
<evidence type="ECO:0000313" key="8">
    <source>
        <dbReference type="Proteomes" id="UP001158416"/>
    </source>
</evidence>
<name>A0AA42PQT3_9ENTR</name>
<feature type="transmembrane region" description="Helical" evidence="5">
    <location>
        <begin position="100"/>
        <end position="121"/>
    </location>
</feature>
<keyword evidence="2 5" id="KW-0812">Transmembrane</keyword>
<feature type="transmembrane region" description="Helical" evidence="5">
    <location>
        <begin position="293"/>
        <end position="315"/>
    </location>
</feature>
<feature type="transmembrane region" description="Helical" evidence="5">
    <location>
        <begin position="241"/>
        <end position="261"/>
    </location>
</feature>
<dbReference type="InterPro" id="IPR011701">
    <property type="entry name" value="MFS"/>
</dbReference>
<accession>A0AA42PQT3</accession>
<evidence type="ECO:0000256" key="1">
    <source>
        <dbReference type="ARBA" id="ARBA00022475"/>
    </source>
</evidence>
<protein>
    <submittedName>
        <fullName evidence="7">MFS transporter</fullName>
    </submittedName>
</protein>
<dbReference type="Gene3D" id="1.20.1250.20">
    <property type="entry name" value="MFS general substrate transporter like domains"/>
    <property type="match status" value="2"/>
</dbReference>
<evidence type="ECO:0000256" key="3">
    <source>
        <dbReference type="ARBA" id="ARBA00022989"/>
    </source>
</evidence>
<dbReference type="RefSeq" id="WP_280028922.1">
    <property type="nucleotide sequence ID" value="NZ_JAOCAP010000005.1"/>
</dbReference>
<dbReference type="Pfam" id="PF07690">
    <property type="entry name" value="MFS_1"/>
    <property type="match status" value="1"/>
</dbReference>
<dbReference type="InterPro" id="IPR052524">
    <property type="entry name" value="MFS_Cyanate_Porter"/>
</dbReference>
<dbReference type="PROSITE" id="PS50850">
    <property type="entry name" value="MFS"/>
    <property type="match status" value="1"/>
</dbReference>
<sequence>MLKRTSPLLFAVIAFIVGLNLRPILASVGPLFSVLQREAGLTATQFSLLTTLPVAMMGLAALCGTWLLARIGAVRGIMLGLFILLVACSLRGFSTSLTGLMGTALLGGASIGTIQALMPALIKKAYTQTASTIMSLFSTGIMAGAAVAAASAEPLFSWLSLKHALAMAGVLALLALMLWLPLVKQSEGEQTAHESVTLSSSRTGLLLLFFGVGTGAYTLVLAWLPPLYIQAGWSVRSSGYMLAWLTLTEVAAGFAVSALIGKFPDRRVPLITVLLLLLAGLLCLVFASGTTPVLSTLLLGIGIGALFPLSLIVTFDHARTPAQAGKLLSKVQGGGYMIAALMPLIAGIVSDSAVSRTSAWLVMSAGVVLLIAIALKFKPVVSEQTRPSSEAGAGE</sequence>
<dbReference type="InterPro" id="IPR020846">
    <property type="entry name" value="MFS_dom"/>
</dbReference>
<feature type="transmembrane region" description="Helical" evidence="5">
    <location>
        <begin position="268"/>
        <end position="287"/>
    </location>
</feature>
<evidence type="ECO:0000313" key="7">
    <source>
        <dbReference type="EMBL" id="MDH1319092.1"/>
    </source>
</evidence>
<feature type="domain" description="Major facilitator superfamily (MFS) profile" evidence="6">
    <location>
        <begin position="6"/>
        <end position="382"/>
    </location>
</feature>
<proteinExistence type="predicted"/>
<feature type="transmembrane region" description="Helical" evidence="5">
    <location>
        <begin position="358"/>
        <end position="377"/>
    </location>
</feature>
<evidence type="ECO:0000259" key="6">
    <source>
        <dbReference type="PROSITE" id="PS50850"/>
    </source>
</evidence>
<organism evidence="7 8">
    <name type="scientific">Enterobacter bugandensis</name>
    <dbReference type="NCBI Taxonomy" id="881260"/>
    <lineage>
        <taxon>Bacteria</taxon>
        <taxon>Pseudomonadati</taxon>
        <taxon>Pseudomonadota</taxon>
        <taxon>Gammaproteobacteria</taxon>
        <taxon>Enterobacterales</taxon>
        <taxon>Enterobacteriaceae</taxon>
        <taxon>Enterobacter</taxon>
    </lineage>
</organism>
<feature type="transmembrane region" description="Helical" evidence="5">
    <location>
        <begin position="133"/>
        <end position="152"/>
    </location>
</feature>
<dbReference type="EMBL" id="JAOCAP010000005">
    <property type="protein sequence ID" value="MDH1319092.1"/>
    <property type="molecule type" value="Genomic_DNA"/>
</dbReference>
<dbReference type="InterPro" id="IPR036259">
    <property type="entry name" value="MFS_trans_sf"/>
</dbReference>
<feature type="transmembrane region" description="Helical" evidence="5">
    <location>
        <begin position="164"/>
        <end position="183"/>
    </location>
</feature>
<dbReference type="PANTHER" id="PTHR23523:SF1">
    <property type="entry name" value="CYANATE TRANSPORT PROTEIN CYNX"/>
    <property type="match status" value="1"/>
</dbReference>